<dbReference type="AlphaFoldDB" id="A0AA41YP78"/>
<protein>
    <recommendedName>
        <fullName evidence="3">Phage protein</fullName>
    </recommendedName>
</protein>
<dbReference type="Proteomes" id="UP001165679">
    <property type="component" value="Unassembled WGS sequence"/>
</dbReference>
<organism evidence="1 2">
    <name type="scientific">Limobrevibacterium gyesilva</name>
    <dbReference type="NCBI Taxonomy" id="2991712"/>
    <lineage>
        <taxon>Bacteria</taxon>
        <taxon>Pseudomonadati</taxon>
        <taxon>Pseudomonadota</taxon>
        <taxon>Alphaproteobacteria</taxon>
        <taxon>Acetobacterales</taxon>
        <taxon>Acetobacteraceae</taxon>
        <taxon>Limobrevibacterium</taxon>
    </lineage>
</organism>
<evidence type="ECO:0000313" key="1">
    <source>
        <dbReference type="EMBL" id="MCW3477531.1"/>
    </source>
</evidence>
<accession>A0AA41YP78</accession>
<evidence type="ECO:0008006" key="3">
    <source>
        <dbReference type="Google" id="ProtNLM"/>
    </source>
</evidence>
<reference evidence="1" key="2">
    <citation type="submission" date="2022-10" db="EMBL/GenBank/DDBJ databases">
        <authorList>
            <person name="Trinh H.N."/>
        </authorList>
    </citation>
    <scope>NUCLEOTIDE SEQUENCE</scope>
    <source>
        <strain evidence="1">RN2-1</strain>
    </source>
</reference>
<dbReference type="EMBL" id="JAPDNT010000040">
    <property type="protein sequence ID" value="MCW3477531.1"/>
    <property type="molecule type" value="Genomic_DNA"/>
</dbReference>
<dbReference type="RefSeq" id="WP_264716481.1">
    <property type="nucleotide sequence ID" value="NZ_JAPDNT010000040.1"/>
</dbReference>
<evidence type="ECO:0000313" key="2">
    <source>
        <dbReference type="Proteomes" id="UP001165679"/>
    </source>
</evidence>
<proteinExistence type="predicted"/>
<name>A0AA41YP78_9PROT</name>
<comment type="caution">
    <text evidence="1">The sequence shown here is derived from an EMBL/GenBank/DDBJ whole genome shotgun (WGS) entry which is preliminary data.</text>
</comment>
<reference evidence="1" key="1">
    <citation type="submission" date="2022-09" db="EMBL/GenBank/DDBJ databases">
        <title>Rhodovastum sp. nov. RN2-1 isolated from soil in Seongnam, South Korea.</title>
        <authorList>
            <person name="Le N.T."/>
        </authorList>
    </citation>
    <scope>NUCLEOTIDE SEQUENCE</scope>
    <source>
        <strain evidence="1">RN2-1</strain>
    </source>
</reference>
<keyword evidence="2" id="KW-1185">Reference proteome</keyword>
<sequence>MKAHEHVILEIARERERQIEGEGWTPEHDDEHVDGELAMAAATYAIHAAKGGAHQPGSRPLIWPWDVAWWKPKDPRRDLIRAAALIVAEIERLDRSKADAR</sequence>
<gene>
    <name evidence="1" type="ORF">OL599_23475</name>
</gene>